<dbReference type="InterPro" id="IPR036597">
    <property type="entry name" value="Fido-like_dom_sf"/>
</dbReference>
<dbReference type="EMBL" id="JACIFF010000008">
    <property type="protein sequence ID" value="MBB4080412.1"/>
    <property type="molecule type" value="Genomic_DNA"/>
</dbReference>
<evidence type="ECO:0000313" key="1">
    <source>
        <dbReference type="EMBL" id="MBB4080412.1"/>
    </source>
</evidence>
<comment type="caution">
    <text evidence="1">The sequence shown here is derived from an EMBL/GenBank/DDBJ whole genome shotgun (WGS) entry which is preliminary data.</text>
</comment>
<name>A0A840E9L0_9BACT</name>
<protein>
    <submittedName>
        <fullName evidence="1">Fic family protein</fullName>
    </submittedName>
</protein>
<dbReference type="Proteomes" id="UP000576209">
    <property type="component" value="Unassembled WGS sequence"/>
</dbReference>
<dbReference type="SUPFAM" id="SSF140931">
    <property type="entry name" value="Fic-like"/>
    <property type="match status" value="1"/>
</dbReference>
<dbReference type="Gene3D" id="1.10.3290.10">
    <property type="entry name" value="Fido-like domain"/>
    <property type="match status" value="1"/>
</dbReference>
<sequence>MQGLVEGAGRYRSKSVGIFNGSAVAHMAPPARNVDHLMKDLFSYLKNGKDTLIIKSCVFHCEMKFIPHLRER</sequence>
<proteinExistence type="predicted"/>
<reference evidence="1 2" key="1">
    <citation type="submission" date="2020-08" db="EMBL/GenBank/DDBJ databases">
        <title>Genomic Encyclopedia of Type Strains, Phase IV (KMG-IV): sequencing the most valuable type-strain genomes for metagenomic binning, comparative biology and taxonomic classification.</title>
        <authorList>
            <person name="Goeker M."/>
        </authorList>
    </citation>
    <scope>NUCLEOTIDE SEQUENCE [LARGE SCALE GENOMIC DNA]</scope>
    <source>
        <strain evidence="1 2">DSM 105137</strain>
    </source>
</reference>
<dbReference type="AlphaFoldDB" id="A0A840E9L0"/>
<evidence type="ECO:0000313" key="2">
    <source>
        <dbReference type="Proteomes" id="UP000576209"/>
    </source>
</evidence>
<gene>
    <name evidence="1" type="ORF">GGR28_003046</name>
</gene>
<accession>A0A840E9L0</accession>
<keyword evidence="2" id="KW-1185">Reference proteome</keyword>
<organism evidence="1 2">
    <name type="scientific">Neolewinella aquimaris</name>
    <dbReference type="NCBI Taxonomy" id="1835722"/>
    <lineage>
        <taxon>Bacteria</taxon>
        <taxon>Pseudomonadati</taxon>
        <taxon>Bacteroidota</taxon>
        <taxon>Saprospiria</taxon>
        <taxon>Saprospirales</taxon>
        <taxon>Lewinellaceae</taxon>
        <taxon>Neolewinella</taxon>
    </lineage>
</organism>